<dbReference type="Gene3D" id="1.25.40.10">
    <property type="entry name" value="Tetratricopeptide repeat domain"/>
    <property type="match status" value="3"/>
</dbReference>
<sequence length="1148" mass="123040">MKVVLPNVTIAMTMRNMLRAYLFGSLTIEVDGRTMPEIAGLRPRSVLAWLLWNPGMHARAHVASLFWPDVLDISARASLRNALWGIRRALDSVGGAAYLESDRDSVGIADGLAREVDTEEFVRLAERDDTASLREALMLAHAPLLADLADDWVLDAREEFRERAGAVAGRLAELCEQDGDLRGAVAWTRRAIAHVPVRESAYRALMQRLAKLDERGEAMAAFERCHAMLDAEFGTVPSESTRVLADRLRTGQEAGEGRRVAASPAQHGQAAQRGQAAQHGQPASRAHRSRQRPLVGRDGELTSLSDAWAGACHGHGGVVLVSGAAGLGKSRLVTELINTVSGQGSRCAVGTAFELDGAPPYAPWGDLLHQLVTDVPAPSLDASWPSDLARLCRSVEWRWGRPAARSSADPEQERRLLFASVAEALAWCSGDRPLLLVLEDIHLADTASIALIASLGHRLTELPVLLVATRRLASAPAKLVIAIDALRRKDALVTDIHLGRLSTTELDTVVRSCAPELADDARERAVEVAEGNPLFARRAALAASGGAEPSHELRDWIRAPLARLDGPARLLVDAAALLGRPMDTGEAAALVGSQQLAGALERACHEELLDTEARRIRFAHALVRQACGAEIEPSRRAWLHGRIAEMLEERPGRPVAEIARHLLNAGDWERAQAYLITAAEKARSLGAFDEAAGLFAEAASLETGTLAQRAELWLALADVHAWRGHKDEHDSAFEHARTVLEQVDDSVSLAGAYALRGRCLRTTLCHPVEALRAYERALHIIDTEHLDAPELRAIVVAGFGWVEVASGDVERAEALLAEVEIVSEAVTDLGLAAEVCLARAAALLRRGRPRDSERASEDAAGLARRAGRQDLACSALVHAAAASAAQGEFGHVLELADRMRRSRPASALADEALAVRAYALARTGRCAEAWDAALAYVRSVASTGDPTQEASAEFDAASVALESGRYGEAASRFEVALAEPSGPFSRALARVRRAEALVRDGLPDAAHRELEHVPFEPAGQTDLPETLVPKLELVEGLIAAARGARDRAVHCLASAEAAWRRMLGGSSAYEPGAVTFVDLARPPVGGQVEPGVELGRVLAERAVLLSDVGRAEDASAAAEEAILLADRLGFDGYRQRVNGLCSPVVTTE</sequence>
<evidence type="ECO:0000313" key="5">
    <source>
        <dbReference type="EMBL" id="SNR80190.1"/>
    </source>
</evidence>
<dbReference type="SUPFAM" id="SSF52540">
    <property type="entry name" value="P-loop containing nucleoside triphosphate hydrolases"/>
    <property type="match status" value="1"/>
</dbReference>
<evidence type="ECO:0000259" key="4">
    <source>
        <dbReference type="SMART" id="SM01043"/>
    </source>
</evidence>
<dbReference type="SUPFAM" id="SSF48452">
    <property type="entry name" value="TPR-like"/>
    <property type="match status" value="3"/>
</dbReference>
<dbReference type="GO" id="GO:0005524">
    <property type="term" value="F:ATP binding"/>
    <property type="evidence" value="ECO:0007669"/>
    <property type="project" value="UniProtKB-KW"/>
</dbReference>
<feature type="region of interest" description="Disordered" evidence="3">
    <location>
        <begin position="251"/>
        <end position="295"/>
    </location>
</feature>
<proteinExistence type="predicted"/>
<reference evidence="5 6" key="1">
    <citation type="submission" date="2017-06" db="EMBL/GenBank/DDBJ databases">
        <authorList>
            <person name="Kim H.J."/>
            <person name="Triplett B.A."/>
        </authorList>
    </citation>
    <scope>NUCLEOTIDE SEQUENCE [LARGE SCALE GENOMIC DNA]</scope>
    <source>
        <strain evidence="5 6">DSM 45207</strain>
    </source>
</reference>
<organism evidence="5 6">
    <name type="scientific">Haloechinothrix alba</name>
    <dbReference type="NCBI Taxonomy" id="664784"/>
    <lineage>
        <taxon>Bacteria</taxon>
        <taxon>Bacillati</taxon>
        <taxon>Actinomycetota</taxon>
        <taxon>Actinomycetes</taxon>
        <taxon>Pseudonocardiales</taxon>
        <taxon>Pseudonocardiaceae</taxon>
        <taxon>Haloechinothrix</taxon>
    </lineage>
</organism>
<evidence type="ECO:0000313" key="6">
    <source>
        <dbReference type="Proteomes" id="UP000198348"/>
    </source>
</evidence>
<name>A0A238ZA78_9PSEU</name>
<keyword evidence="1" id="KW-0547">Nucleotide-binding</keyword>
<evidence type="ECO:0000256" key="2">
    <source>
        <dbReference type="ARBA" id="ARBA00022840"/>
    </source>
</evidence>
<evidence type="ECO:0000256" key="1">
    <source>
        <dbReference type="ARBA" id="ARBA00022741"/>
    </source>
</evidence>
<dbReference type="AlphaFoldDB" id="A0A238ZA78"/>
<feature type="compositionally biased region" description="Low complexity" evidence="3">
    <location>
        <begin position="264"/>
        <end position="283"/>
    </location>
</feature>
<dbReference type="Pfam" id="PF03704">
    <property type="entry name" value="BTAD"/>
    <property type="match status" value="1"/>
</dbReference>
<dbReference type="Proteomes" id="UP000198348">
    <property type="component" value="Unassembled WGS sequence"/>
</dbReference>
<dbReference type="InterPro" id="IPR036388">
    <property type="entry name" value="WH-like_DNA-bd_sf"/>
</dbReference>
<dbReference type="Pfam" id="PF13191">
    <property type="entry name" value="AAA_16"/>
    <property type="match status" value="1"/>
</dbReference>
<dbReference type="PANTHER" id="PTHR16305:SF28">
    <property type="entry name" value="GUANYLATE CYCLASE DOMAIN-CONTAINING PROTEIN"/>
    <property type="match status" value="1"/>
</dbReference>
<dbReference type="EMBL" id="FZNW01000020">
    <property type="protein sequence ID" value="SNR80190.1"/>
    <property type="molecule type" value="Genomic_DNA"/>
</dbReference>
<dbReference type="GO" id="GO:0004016">
    <property type="term" value="F:adenylate cyclase activity"/>
    <property type="evidence" value="ECO:0007669"/>
    <property type="project" value="TreeGrafter"/>
</dbReference>
<evidence type="ECO:0000256" key="3">
    <source>
        <dbReference type="SAM" id="MobiDB-lite"/>
    </source>
</evidence>
<dbReference type="GO" id="GO:0005737">
    <property type="term" value="C:cytoplasm"/>
    <property type="evidence" value="ECO:0007669"/>
    <property type="project" value="TreeGrafter"/>
</dbReference>
<gene>
    <name evidence="5" type="ORF">SAMN06265360_12031</name>
</gene>
<dbReference type="InterPro" id="IPR027417">
    <property type="entry name" value="P-loop_NTPase"/>
</dbReference>
<keyword evidence="6" id="KW-1185">Reference proteome</keyword>
<protein>
    <submittedName>
        <fullName evidence="5">Transcriptional activator domain-containing protein</fullName>
    </submittedName>
</protein>
<dbReference type="InterPro" id="IPR041664">
    <property type="entry name" value="AAA_16"/>
</dbReference>
<keyword evidence="2" id="KW-0067">ATP-binding</keyword>
<accession>A0A238ZA78</accession>
<dbReference type="Gene3D" id="1.10.10.10">
    <property type="entry name" value="Winged helix-like DNA-binding domain superfamily/Winged helix DNA-binding domain"/>
    <property type="match status" value="1"/>
</dbReference>
<dbReference type="InterPro" id="IPR011990">
    <property type="entry name" value="TPR-like_helical_dom_sf"/>
</dbReference>
<feature type="domain" description="Bacterial transcriptional activator" evidence="4">
    <location>
        <begin position="116"/>
        <end position="249"/>
    </location>
</feature>
<dbReference type="InterPro" id="IPR005158">
    <property type="entry name" value="BTAD"/>
</dbReference>
<dbReference type="SMART" id="SM01043">
    <property type="entry name" value="BTAD"/>
    <property type="match status" value="1"/>
</dbReference>
<dbReference type="PANTHER" id="PTHR16305">
    <property type="entry name" value="TESTICULAR SOLUBLE ADENYLYL CYCLASE"/>
    <property type="match status" value="1"/>
</dbReference>